<name>A0ABU0GJP4_9CELL</name>
<organism evidence="1 2">
    <name type="scientific">Cellulomonas iranensis</name>
    <dbReference type="NCBI Taxonomy" id="76862"/>
    <lineage>
        <taxon>Bacteria</taxon>
        <taxon>Bacillati</taxon>
        <taxon>Actinomycetota</taxon>
        <taxon>Actinomycetes</taxon>
        <taxon>Micrococcales</taxon>
        <taxon>Cellulomonadaceae</taxon>
        <taxon>Cellulomonas</taxon>
    </lineage>
</organism>
<proteinExistence type="predicted"/>
<dbReference type="RefSeq" id="WP_070319988.1">
    <property type="nucleotide sequence ID" value="NZ_JAUSVM010000001.1"/>
</dbReference>
<evidence type="ECO:0000313" key="2">
    <source>
        <dbReference type="Proteomes" id="UP001240250"/>
    </source>
</evidence>
<keyword evidence="2" id="KW-1185">Reference proteome</keyword>
<sequence>MPTDVVLVPLVQVGRPGEQLRTVPRFVRHGPPEIRCDAGLVATGRAERGRHVVETSDGPWVVRTSAHREVRVTDASGTEIAWLARTFWRRRRRGRVGDTVVHYRPSSLWRRGGRWVDDAGRVLLTVRVHDRGFRRSLTCTPARSAAPGPWVVLLVLLADEAAYDTAPLSDVVMEMGASLGS</sequence>
<dbReference type="Proteomes" id="UP001240250">
    <property type="component" value="Unassembled WGS sequence"/>
</dbReference>
<reference evidence="1 2" key="1">
    <citation type="submission" date="2023-07" db="EMBL/GenBank/DDBJ databases">
        <title>Sequencing the genomes of 1000 actinobacteria strains.</title>
        <authorList>
            <person name="Klenk H.-P."/>
        </authorList>
    </citation>
    <scope>NUCLEOTIDE SEQUENCE [LARGE SCALE GENOMIC DNA]</scope>
    <source>
        <strain evidence="1 2">DSM 14785</strain>
    </source>
</reference>
<gene>
    <name evidence="1" type="ORF">JO380_001158</name>
</gene>
<dbReference type="EMBL" id="JAUSVM010000001">
    <property type="protein sequence ID" value="MDQ0424777.1"/>
    <property type="molecule type" value="Genomic_DNA"/>
</dbReference>
<comment type="caution">
    <text evidence="1">The sequence shown here is derived from an EMBL/GenBank/DDBJ whole genome shotgun (WGS) entry which is preliminary data.</text>
</comment>
<protein>
    <submittedName>
        <fullName evidence="1">Uncharacterized protein</fullName>
    </submittedName>
</protein>
<accession>A0ABU0GJP4</accession>
<evidence type="ECO:0000313" key="1">
    <source>
        <dbReference type="EMBL" id="MDQ0424777.1"/>
    </source>
</evidence>